<dbReference type="InterPro" id="IPR027417">
    <property type="entry name" value="P-loop_NTPase"/>
</dbReference>
<gene>
    <name evidence="6" type="ORF">BG006_004700</name>
</gene>
<dbReference type="GO" id="GO:0005634">
    <property type="term" value="C:nucleus"/>
    <property type="evidence" value="ECO:0007669"/>
    <property type="project" value="TreeGrafter"/>
</dbReference>
<dbReference type="EMBL" id="JAAAUY010000260">
    <property type="protein sequence ID" value="KAF9332440.1"/>
    <property type="molecule type" value="Genomic_DNA"/>
</dbReference>
<feature type="domain" description="Helicase C-terminal" evidence="5">
    <location>
        <begin position="719"/>
        <end position="865"/>
    </location>
</feature>
<keyword evidence="1" id="KW-0547">Nucleotide-binding</keyword>
<dbReference type="AlphaFoldDB" id="A0A9P5SLU8"/>
<dbReference type="SUPFAM" id="SSF52540">
    <property type="entry name" value="P-loop containing nucleoside triphosphate hydrolases"/>
    <property type="match status" value="2"/>
</dbReference>
<name>A0A9P5SLU8_9FUNG</name>
<dbReference type="SMART" id="SM00487">
    <property type="entry name" value="DEXDc"/>
    <property type="match status" value="1"/>
</dbReference>
<dbReference type="GO" id="GO:0016787">
    <property type="term" value="F:hydrolase activity"/>
    <property type="evidence" value="ECO:0007669"/>
    <property type="project" value="UniProtKB-KW"/>
</dbReference>
<protein>
    <submittedName>
        <fullName evidence="6">Uncharacterized protein</fullName>
    </submittedName>
</protein>
<accession>A0A9P5SLU8</accession>
<sequence length="1075" mass="122720">MGTLDMESPHGTSLLTQELEKNLFISLNTLQRANLIQYQHTSDRIVVLGNDRSHVCQEGNSRSREDIKSALSTVMSLINESTFEQDLKKRLIDIYSEMPSPQPTPDTINPLSNKVDKATQRLLDSIVHLDAPDGMRTRLYDYQKKSIWKMLKRELCPGYILDPCLIPMKDMENNDYYIDYSDTGLGIYRTPTKWDDVRGGILCEDMGTGKTCICIALILHTRHQFSMAPPFTQLYSELAPRFEENISASAFERLEEYPVFYHHSNNIQIRNSRVKSLSPIEIYLSSATLVIVPANLVDQWCNEINKHTRDFALKLLVLTSNDKNIPEPKILASRDMVLISQSRFAKEYEKGVYASPKDVSCNCHEYYIRCLCPCFGTISPLRQIRWKRVIVDEGHTMSSDLSNHALLASKLHADRRWICTGTPTSNLANLIPSVQSTSTWTDQSDLTRLSSLICSFFQIHPYVDNKSLFSREIRKPFIDHNKASMSLGISLATLSSVKRLRHLLERLMTRNRPDDINRFVTLPPLFEKVVRLDLEYFQILSLNSQIALIQANAVLTQREDQDYFFHPSNRKHLRQVIDNLNNGCFWYSGGENYATLLRETIQLSERGVEAAVKYPPNDIALLKEVIKNLQLALSDPSWNTLVTAQEVGFFCRVPEAMQQEALIPSSSLSATPGDNTGVCVLLANQISRLRETLRYEQRGPCPIETAISNACILSSTSSKLNYVVSRILHHHTEEKSVVFCQSPNSIYYIREYLALAKIRCLTYHSGMTQSDRSSCIMTFNTSENVAAIIMDTKLAAFGIDLSSASRVYFVSPVWQTATMRQAVKRAHRIGQTRPVHVETLVIRDSFEEAILNRRSELDKPSEPSMELSGNFGERSRNGQVTVKKAKNMADDGKFRELISHIGFMPLPCKRSTILVLDDYVPIDVEDDAIKDLKIPILFRGLGETYPLELEHHNNISTLSVKFEEDDSNIAKDEVMAFDDGSDESKMVQEESKDEPMEVHEWYEIMDDDKKVKVDDEMEEPFKYEYGPITELGVKEDQEIVPTRKIEASLSQRPLEFVKRETSYEKEDSFKRVRFG</sequence>
<dbReference type="Pfam" id="PF00176">
    <property type="entry name" value="SNF2-rel_dom"/>
    <property type="match status" value="1"/>
</dbReference>
<dbReference type="GO" id="GO:0006281">
    <property type="term" value="P:DNA repair"/>
    <property type="evidence" value="ECO:0007669"/>
    <property type="project" value="TreeGrafter"/>
</dbReference>
<keyword evidence="3" id="KW-0067">ATP-binding</keyword>
<evidence type="ECO:0000256" key="1">
    <source>
        <dbReference type="ARBA" id="ARBA00022741"/>
    </source>
</evidence>
<organism evidence="6 7">
    <name type="scientific">Podila minutissima</name>
    <dbReference type="NCBI Taxonomy" id="64525"/>
    <lineage>
        <taxon>Eukaryota</taxon>
        <taxon>Fungi</taxon>
        <taxon>Fungi incertae sedis</taxon>
        <taxon>Mucoromycota</taxon>
        <taxon>Mortierellomycotina</taxon>
        <taxon>Mortierellomycetes</taxon>
        <taxon>Mortierellales</taxon>
        <taxon>Mortierellaceae</taxon>
        <taxon>Podila</taxon>
    </lineage>
</organism>
<dbReference type="Proteomes" id="UP000696485">
    <property type="component" value="Unassembled WGS sequence"/>
</dbReference>
<dbReference type="CDD" id="cd18008">
    <property type="entry name" value="DEXDc_SHPRH-like"/>
    <property type="match status" value="1"/>
</dbReference>
<dbReference type="InterPro" id="IPR001650">
    <property type="entry name" value="Helicase_C-like"/>
</dbReference>
<dbReference type="CDD" id="cd18793">
    <property type="entry name" value="SF2_C_SNF"/>
    <property type="match status" value="1"/>
</dbReference>
<keyword evidence="2" id="KW-0378">Hydrolase</keyword>
<dbReference type="InterPro" id="IPR000330">
    <property type="entry name" value="SNF2_N"/>
</dbReference>
<dbReference type="PROSITE" id="PS51192">
    <property type="entry name" value="HELICASE_ATP_BIND_1"/>
    <property type="match status" value="1"/>
</dbReference>
<evidence type="ECO:0000256" key="3">
    <source>
        <dbReference type="ARBA" id="ARBA00022840"/>
    </source>
</evidence>
<evidence type="ECO:0000259" key="4">
    <source>
        <dbReference type="PROSITE" id="PS51192"/>
    </source>
</evidence>
<dbReference type="InterPro" id="IPR038718">
    <property type="entry name" value="SNF2-like_sf"/>
</dbReference>
<dbReference type="SMART" id="SM00490">
    <property type="entry name" value="HELICc"/>
    <property type="match status" value="1"/>
</dbReference>
<evidence type="ECO:0000259" key="5">
    <source>
        <dbReference type="PROSITE" id="PS51194"/>
    </source>
</evidence>
<dbReference type="InterPro" id="IPR050628">
    <property type="entry name" value="SNF2_RAD54_helicase_TF"/>
</dbReference>
<dbReference type="PROSITE" id="PS51194">
    <property type="entry name" value="HELICASE_CTER"/>
    <property type="match status" value="1"/>
</dbReference>
<evidence type="ECO:0000313" key="6">
    <source>
        <dbReference type="EMBL" id="KAF9332440.1"/>
    </source>
</evidence>
<dbReference type="Gene3D" id="3.40.50.300">
    <property type="entry name" value="P-loop containing nucleotide triphosphate hydrolases"/>
    <property type="match status" value="1"/>
</dbReference>
<dbReference type="PANTHER" id="PTHR45626">
    <property type="entry name" value="TRANSCRIPTION TERMINATION FACTOR 2-RELATED"/>
    <property type="match status" value="1"/>
</dbReference>
<keyword evidence="7" id="KW-1185">Reference proteome</keyword>
<evidence type="ECO:0000313" key="7">
    <source>
        <dbReference type="Proteomes" id="UP000696485"/>
    </source>
</evidence>
<dbReference type="Pfam" id="PF00271">
    <property type="entry name" value="Helicase_C"/>
    <property type="match status" value="1"/>
</dbReference>
<dbReference type="GO" id="GO:0008094">
    <property type="term" value="F:ATP-dependent activity, acting on DNA"/>
    <property type="evidence" value="ECO:0007669"/>
    <property type="project" value="TreeGrafter"/>
</dbReference>
<comment type="caution">
    <text evidence="6">The sequence shown here is derived from an EMBL/GenBank/DDBJ whole genome shotgun (WGS) entry which is preliminary data.</text>
</comment>
<dbReference type="InterPro" id="IPR049730">
    <property type="entry name" value="SNF2/RAD54-like_C"/>
</dbReference>
<dbReference type="InterPro" id="IPR014001">
    <property type="entry name" value="Helicase_ATP-bd"/>
</dbReference>
<dbReference type="PANTHER" id="PTHR45626:SF51">
    <property type="entry name" value="SNF2-RELATED DOMAIN-CONTAINING PROTEIN"/>
    <property type="match status" value="1"/>
</dbReference>
<evidence type="ECO:0000256" key="2">
    <source>
        <dbReference type="ARBA" id="ARBA00022801"/>
    </source>
</evidence>
<feature type="domain" description="Helicase ATP-binding" evidence="4">
    <location>
        <begin position="191"/>
        <end position="431"/>
    </location>
</feature>
<reference evidence="6" key="1">
    <citation type="journal article" date="2020" name="Fungal Divers.">
        <title>Resolving the Mortierellaceae phylogeny through synthesis of multi-gene phylogenetics and phylogenomics.</title>
        <authorList>
            <person name="Vandepol N."/>
            <person name="Liber J."/>
            <person name="Desiro A."/>
            <person name="Na H."/>
            <person name="Kennedy M."/>
            <person name="Barry K."/>
            <person name="Grigoriev I.V."/>
            <person name="Miller A.N."/>
            <person name="O'Donnell K."/>
            <person name="Stajich J.E."/>
            <person name="Bonito G."/>
        </authorList>
    </citation>
    <scope>NUCLEOTIDE SEQUENCE</scope>
    <source>
        <strain evidence="6">NVP1</strain>
    </source>
</reference>
<dbReference type="Gene3D" id="3.40.50.10810">
    <property type="entry name" value="Tandem AAA-ATPase domain"/>
    <property type="match status" value="1"/>
</dbReference>
<dbReference type="GO" id="GO:0005524">
    <property type="term" value="F:ATP binding"/>
    <property type="evidence" value="ECO:0007669"/>
    <property type="project" value="UniProtKB-KW"/>
</dbReference>
<proteinExistence type="predicted"/>